<feature type="signal peptide" evidence="2">
    <location>
        <begin position="1"/>
        <end position="22"/>
    </location>
</feature>
<sequence length="568" mass="63623">MKANKKWLSVALAAAISTSLLAGCTSSSEEADSPASTNAQSAEEAAALVAKGKYDTPVTLTRVVNNTQEKFINGEDWDNNIFTKWAKEKLGIELKTLWVVDNVNNAYTNKLNLSLSSGEDLPDLVPIRDNPNYLNTLLDSDQFMTVDDLFEKYASPKWKELAKKYPEMWYGVTREDGKAYGVPVFDYTLNVEPVLWIRQDWLDKLHLQAPTTVEELDKVMDAFVNQDPDGDGKKDTYGLAVTLRDNLNTWMSDLSWIFGAYGTAPRQWNKSADGKSLEWGSTQEGTKQALAKLNEWMTKGYISKEAGTWDESKASESFTKGEAGIIAGPHWMPDWPLPDLAKNVKGAKYKAYSVPAGPDGKKGVRGGPINSMVNGYILINKKAAHPEAYFIMYNYLLEHFANPEIGGEFEYGFAEGYDYRMVNGKPSKDNSDDKLVKPERYGVTWEGARQPDLMIDTLAKLAAGQPPVTPFEKQTKEYRKQEEIDAAGIVMGYEKNGQRYPDYFASAYTDAMNQKMELLRQLEVEAFTKIIYGNAPIDSYEDFVKEWKASGGDEVTADVNKWFATVNK</sequence>
<dbReference type="OrthoDB" id="9787283at2"/>
<dbReference type="AlphaFoldDB" id="E0I9N0"/>
<dbReference type="Gene3D" id="3.40.190.10">
    <property type="entry name" value="Periplasmic binding protein-like II"/>
    <property type="match status" value="3"/>
</dbReference>
<dbReference type="CDD" id="cd13580">
    <property type="entry name" value="PBP2_AlgQ_like_1"/>
    <property type="match status" value="1"/>
</dbReference>
<proteinExistence type="predicted"/>
<accession>E0I9N0</accession>
<reference evidence="3 4" key="1">
    <citation type="submission" date="2010-07" db="EMBL/GenBank/DDBJ databases">
        <title>The draft genome of Paenibacillus curdlanolyticus YK9.</title>
        <authorList>
            <consortium name="US DOE Joint Genome Institute (JGI-PGF)"/>
            <person name="Lucas S."/>
            <person name="Copeland A."/>
            <person name="Lapidus A."/>
            <person name="Cheng J.-F."/>
            <person name="Bruce D."/>
            <person name="Goodwin L."/>
            <person name="Pitluck S."/>
            <person name="Land M.L."/>
            <person name="Hauser L."/>
            <person name="Chang Y.-J."/>
            <person name="Jeffries C."/>
            <person name="Anderson I.J."/>
            <person name="Johnson E."/>
            <person name="Loganathan U."/>
            <person name="Mulhopadhyay B."/>
            <person name="Kyrpides N."/>
            <person name="Woyke T.J."/>
        </authorList>
    </citation>
    <scope>NUCLEOTIDE SEQUENCE [LARGE SCALE GENOMIC DNA]</scope>
    <source>
        <strain evidence="3 4">YK9</strain>
    </source>
</reference>
<keyword evidence="1 2" id="KW-0732">Signal</keyword>
<evidence type="ECO:0000256" key="1">
    <source>
        <dbReference type="ARBA" id="ARBA00022729"/>
    </source>
</evidence>
<dbReference type="PROSITE" id="PS51257">
    <property type="entry name" value="PROKAR_LIPOPROTEIN"/>
    <property type="match status" value="1"/>
</dbReference>
<protein>
    <submittedName>
        <fullName evidence="3">Extracellular solute-binding protein family 1</fullName>
    </submittedName>
</protein>
<feature type="chain" id="PRO_5038681724" evidence="2">
    <location>
        <begin position="23"/>
        <end position="568"/>
    </location>
</feature>
<keyword evidence="4" id="KW-1185">Reference proteome</keyword>
<dbReference type="InterPro" id="IPR050490">
    <property type="entry name" value="Bact_solute-bd_prot1"/>
</dbReference>
<dbReference type="eggNOG" id="COG1653">
    <property type="taxonomic scope" value="Bacteria"/>
</dbReference>
<dbReference type="RefSeq" id="WP_006038361.1">
    <property type="nucleotide sequence ID" value="NZ_AEDD01000005.1"/>
</dbReference>
<dbReference type="EMBL" id="AEDD01000005">
    <property type="protein sequence ID" value="EFM11114.1"/>
    <property type="molecule type" value="Genomic_DNA"/>
</dbReference>
<organism evidence="3 4">
    <name type="scientific">Paenibacillus curdlanolyticus YK9</name>
    <dbReference type="NCBI Taxonomy" id="717606"/>
    <lineage>
        <taxon>Bacteria</taxon>
        <taxon>Bacillati</taxon>
        <taxon>Bacillota</taxon>
        <taxon>Bacilli</taxon>
        <taxon>Bacillales</taxon>
        <taxon>Paenibacillaceae</taxon>
        <taxon>Paenibacillus</taxon>
    </lineage>
</organism>
<evidence type="ECO:0000313" key="3">
    <source>
        <dbReference type="EMBL" id="EFM11114.1"/>
    </source>
</evidence>
<dbReference type="PANTHER" id="PTHR43649">
    <property type="entry name" value="ARABINOSE-BINDING PROTEIN-RELATED"/>
    <property type="match status" value="1"/>
</dbReference>
<name>E0I9N0_9BACL</name>
<dbReference type="STRING" id="717606.PaecuDRAFT_2367"/>
<evidence type="ECO:0000313" key="4">
    <source>
        <dbReference type="Proteomes" id="UP000005387"/>
    </source>
</evidence>
<evidence type="ECO:0000256" key="2">
    <source>
        <dbReference type="SAM" id="SignalP"/>
    </source>
</evidence>
<dbReference type="Proteomes" id="UP000005387">
    <property type="component" value="Unassembled WGS sequence"/>
</dbReference>
<dbReference type="SUPFAM" id="SSF53850">
    <property type="entry name" value="Periplasmic binding protein-like II"/>
    <property type="match status" value="1"/>
</dbReference>
<dbReference type="PANTHER" id="PTHR43649:SF33">
    <property type="entry name" value="POLYGALACTURONAN_RHAMNOGALACTURONAN-BINDING PROTEIN YTCQ"/>
    <property type="match status" value="1"/>
</dbReference>
<gene>
    <name evidence="3" type="ORF">PaecuDRAFT_2367</name>
</gene>